<feature type="signal peptide" evidence="7">
    <location>
        <begin position="1"/>
        <end position="23"/>
    </location>
</feature>
<keyword evidence="4 9" id="KW-0378">Hydrolase</keyword>
<keyword evidence="6 9" id="KW-0482">Metalloprotease</keyword>
<organism evidence="9 10">
    <name type="scientific">Azohydromonas lata</name>
    <dbReference type="NCBI Taxonomy" id="45677"/>
    <lineage>
        <taxon>Bacteria</taxon>
        <taxon>Pseudomonadati</taxon>
        <taxon>Pseudomonadota</taxon>
        <taxon>Betaproteobacteria</taxon>
        <taxon>Burkholderiales</taxon>
        <taxon>Sphaerotilaceae</taxon>
        <taxon>Azohydromonas</taxon>
    </lineage>
</organism>
<evidence type="ECO:0000256" key="5">
    <source>
        <dbReference type="ARBA" id="ARBA00022833"/>
    </source>
</evidence>
<feature type="domain" description="Peptidase M48" evidence="8">
    <location>
        <begin position="100"/>
        <end position="268"/>
    </location>
</feature>
<dbReference type="EMBL" id="JAXOJX010000008">
    <property type="protein sequence ID" value="MDZ5456451.1"/>
    <property type="molecule type" value="Genomic_DNA"/>
</dbReference>
<evidence type="ECO:0000256" key="6">
    <source>
        <dbReference type="ARBA" id="ARBA00023049"/>
    </source>
</evidence>
<dbReference type="PANTHER" id="PTHR22726:SF1">
    <property type="entry name" value="METALLOENDOPEPTIDASE OMA1, MITOCHONDRIAL"/>
    <property type="match status" value="1"/>
</dbReference>
<evidence type="ECO:0000259" key="8">
    <source>
        <dbReference type="Pfam" id="PF01435"/>
    </source>
</evidence>
<evidence type="ECO:0000313" key="10">
    <source>
        <dbReference type="Proteomes" id="UP001293718"/>
    </source>
</evidence>
<accession>A0ABU5IBI5</accession>
<comment type="cofactor">
    <cofactor evidence="1">
        <name>Zn(2+)</name>
        <dbReference type="ChEBI" id="CHEBI:29105"/>
    </cofactor>
</comment>
<protein>
    <submittedName>
        <fullName evidence="9">M48 family metalloprotease</fullName>
        <ecNumber evidence="9">3.4.24.-</ecNumber>
    </submittedName>
</protein>
<keyword evidence="7" id="KW-0732">Signal</keyword>
<comment type="caution">
    <text evidence="9">The sequence shown here is derived from an EMBL/GenBank/DDBJ whole genome shotgun (WGS) entry which is preliminary data.</text>
</comment>
<evidence type="ECO:0000313" key="9">
    <source>
        <dbReference type="EMBL" id="MDZ5456451.1"/>
    </source>
</evidence>
<evidence type="ECO:0000256" key="2">
    <source>
        <dbReference type="ARBA" id="ARBA00022670"/>
    </source>
</evidence>
<dbReference type="InterPro" id="IPR001915">
    <property type="entry name" value="Peptidase_M48"/>
</dbReference>
<dbReference type="PANTHER" id="PTHR22726">
    <property type="entry name" value="METALLOENDOPEPTIDASE OMA1"/>
    <property type="match status" value="1"/>
</dbReference>
<dbReference type="GO" id="GO:0008237">
    <property type="term" value="F:metallopeptidase activity"/>
    <property type="evidence" value="ECO:0007669"/>
    <property type="project" value="UniProtKB-KW"/>
</dbReference>
<feature type="chain" id="PRO_5046629982" evidence="7">
    <location>
        <begin position="24"/>
        <end position="526"/>
    </location>
</feature>
<proteinExistence type="predicted"/>
<keyword evidence="10" id="KW-1185">Reference proteome</keyword>
<reference evidence="9 10" key="1">
    <citation type="submission" date="2023-11" db="EMBL/GenBank/DDBJ databases">
        <title>Draft genome of Azohydromonas lata strain H1 (DSM1123), a polyhydroxyalkanoate producer.</title>
        <authorList>
            <person name="Traversa D."/>
            <person name="D'Addabbo P."/>
            <person name="Pazzani C."/>
            <person name="Manzari C."/>
            <person name="Chiara M."/>
            <person name="Scrascia M."/>
        </authorList>
    </citation>
    <scope>NUCLEOTIDE SEQUENCE [LARGE SCALE GENOMIC DNA]</scope>
    <source>
        <strain evidence="9 10">H1</strain>
    </source>
</reference>
<dbReference type="InterPro" id="IPR051156">
    <property type="entry name" value="Mito/Outer_Membr_Metalloprot"/>
</dbReference>
<dbReference type="Proteomes" id="UP001293718">
    <property type="component" value="Unassembled WGS sequence"/>
</dbReference>
<name>A0ABU5IBI5_9BURK</name>
<evidence type="ECO:0000256" key="1">
    <source>
        <dbReference type="ARBA" id="ARBA00001947"/>
    </source>
</evidence>
<evidence type="ECO:0000256" key="3">
    <source>
        <dbReference type="ARBA" id="ARBA00022723"/>
    </source>
</evidence>
<dbReference type="RefSeq" id="WP_322464994.1">
    <property type="nucleotide sequence ID" value="NZ_JAXOJX010000008.1"/>
</dbReference>
<sequence length="526" mass="56191">MKHPLAVSALVAGLALAALPATAPRAQSSLPALGDSVSGEFSVDAERRLGEQIMREIRRDPAYLDDPLLLDYVQSLWQPLVGAAKRRGEIGADTAGAFAWEVFLVLDRSVNAFALPGGHVGVHLGLIAMTVSRDELAAVLAHELSHVTQRHIARSISSSSRQSMVGLAAMILGVLASARTGNAAMAQAAVVGGQAAMVQGQLNYSRDMEREADRVGYGVHSDAGYASAGVAGMFEKLEHANRLNDSNNYPYLRSHPLTTERIGEARARVQADPHAARNMPADGAFEHALAQARARVLMDTSVQALRRAQAQQPGPGASASERLGLLYAQALASTLLREFEPADTALAAADTLLQREAPAAARGGDATQWLQLLRVQSLLARGDGRAAQQRMQALPEGGMSRALLLWRAQADLAAARAGAPADALRRSTEALQTWVAERRDDAGAWQQLAQCADQLGLKLRAVRAEAESRAALGDIPGAVDRLRAGQQLARSGAAPADFIEASIIDARLREMEARRRELDKEMRNER</sequence>
<dbReference type="Gene3D" id="3.30.2010.10">
    <property type="entry name" value="Metalloproteases ('zincins'), catalytic domain"/>
    <property type="match status" value="1"/>
</dbReference>
<evidence type="ECO:0000256" key="4">
    <source>
        <dbReference type="ARBA" id="ARBA00022801"/>
    </source>
</evidence>
<keyword evidence="2" id="KW-0645">Protease</keyword>
<dbReference type="EC" id="3.4.24.-" evidence="9"/>
<gene>
    <name evidence="9" type="ORF">SM757_07675</name>
</gene>
<keyword evidence="3" id="KW-0479">Metal-binding</keyword>
<dbReference type="Pfam" id="PF01435">
    <property type="entry name" value="Peptidase_M48"/>
    <property type="match status" value="1"/>
</dbReference>
<evidence type="ECO:0000256" key="7">
    <source>
        <dbReference type="SAM" id="SignalP"/>
    </source>
</evidence>
<keyword evidence="5" id="KW-0862">Zinc</keyword>